<feature type="transmembrane region" description="Helical" evidence="1">
    <location>
        <begin position="9"/>
        <end position="29"/>
    </location>
</feature>
<keyword evidence="1" id="KW-0812">Transmembrane</keyword>
<dbReference type="Proteomes" id="UP000198393">
    <property type="component" value="Unassembled WGS sequence"/>
</dbReference>
<dbReference type="EMBL" id="FZPD01000002">
    <property type="protein sequence ID" value="SNS78645.1"/>
    <property type="molecule type" value="Genomic_DNA"/>
</dbReference>
<dbReference type="RefSeq" id="WP_144017341.1">
    <property type="nucleotide sequence ID" value="NZ_FZPD01000002.1"/>
</dbReference>
<reference evidence="2 3" key="1">
    <citation type="submission" date="2017-06" db="EMBL/GenBank/DDBJ databases">
        <authorList>
            <person name="Kim H.J."/>
            <person name="Triplett B.A."/>
        </authorList>
    </citation>
    <scope>NUCLEOTIDE SEQUENCE [LARGE SCALE GENOMIC DNA]</scope>
    <source>
        <strain evidence="2 3">DSM 19307</strain>
    </source>
</reference>
<organism evidence="2 3">
    <name type="scientific">Ekhidna lutea</name>
    <dbReference type="NCBI Taxonomy" id="447679"/>
    <lineage>
        <taxon>Bacteria</taxon>
        <taxon>Pseudomonadati</taxon>
        <taxon>Bacteroidota</taxon>
        <taxon>Cytophagia</taxon>
        <taxon>Cytophagales</taxon>
        <taxon>Reichenbachiellaceae</taxon>
        <taxon>Ekhidna</taxon>
    </lineage>
</organism>
<protein>
    <submittedName>
        <fullName evidence="2">Uncharacterized protein</fullName>
    </submittedName>
</protein>
<name>A0A239HBV5_EKHLU</name>
<keyword evidence="3" id="KW-1185">Reference proteome</keyword>
<evidence type="ECO:0000313" key="2">
    <source>
        <dbReference type="EMBL" id="SNS78645.1"/>
    </source>
</evidence>
<keyword evidence="1" id="KW-0472">Membrane</keyword>
<evidence type="ECO:0000256" key="1">
    <source>
        <dbReference type="SAM" id="Phobius"/>
    </source>
</evidence>
<proteinExistence type="predicted"/>
<accession>A0A239HBV5</accession>
<dbReference type="AlphaFoldDB" id="A0A239HBV5"/>
<keyword evidence="1" id="KW-1133">Transmembrane helix</keyword>
<sequence length="141" mass="16084">MRSKGLKRLAFFVVFLIPVVWYLFLQLFGSNNFSLELQNPVPEGCLAYEQITIASKDDSLSVVETNYMNRVIYGADKRSANLIYNSQEYFDCLNQPEADLVLINKEGLWGAYNLNREGVDQLLTELDILTLQQSYGKGTSR</sequence>
<evidence type="ECO:0000313" key="3">
    <source>
        <dbReference type="Proteomes" id="UP000198393"/>
    </source>
</evidence>
<gene>
    <name evidence="2" type="ORF">SAMN05421640_1234</name>
</gene>